<evidence type="ECO:0000313" key="2">
    <source>
        <dbReference type="Proteomes" id="UP000000683"/>
    </source>
</evidence>
<dbReference type="Proteomes" id="UP000000683">
    <property type="component" value="Chromosome"/>
</dbReference>
<reference evidence="1 2" key="1">
    <citation type="journal article" date="2011" name="J. Bacteriol.">
        <title>Complete genome sequence of the polycyclic aromatic hydrocarbon-degrading bacterium Alteromonas sp. strain SN2.</title>
        <authorList>
            <person name="Jin H.M."/>
            <person name="Jeong H."/>
            <person name="Moon E.J."/>
            <person name="Math R.K."/>
            <person name="Lee K."/>
            <person name="Kim H.J."/>
            <person name="Jeon C.O."/>
            <person name="Oh T.K."/>
            <person name="Kim J.F."/>
        </authorList>
    </citation>
    <scope>NUCLEOTIDE SEQUENCE [LARGE SCALE GENOMIC DNA]</scope>
    <source>
        <strain evidence="2">JCM 17741 / KACC 18427 / KCTC 11700BP / SN2</strain>
    </source>
</reference>
<dbReference type="OrthoDB" id="1437692at2"/>
<sequence>MTSKGFKTEELMRNYFLKAGFFVVRGINVQVKELDLTDADLWIYERSATFARRRTIIDIKDKKRPQAAERMFFVKGLSEVLGVEGAGIVTTDNNPVLRDLARRNKILWIDGNDVQRIKTNKFIESIDRLSEEEFLQSVDELDQVRGGKAYRHGFEKMKTALGDRFGISSANIALDNFGQFARSATKTHPNTESAKSLIRLSYYTASIAAISLDFSSADTALRPSDERLKHMSSAIRYGDDQTEINNKMMWLELALNSVENGSSVFNQVNRKFRSEAESIPAEDLAQIVVKYSSSDTLFEVARTLEQAAFDRHLASFDDLPIPVKSFLGALLDFSGCSREVFSKVISPSEYFTNSGDNRVGEKQMQFKIEDEEK</sequence>
<evidence type="ECO:0000313" key="1">
    <source>
        <dbReference type="EMBL" id="AEF02600.1"/>
    </source>
</evidence>
<protein>
    <submittedName>
        <fullName evidence="1">Uncharacterized protein</fullName>
    </submittedName>
</protein>
<gene>
    <name evidence="1" type="ordered locus">ambt_05260</name>
</gene>
<organism evidence="1 2">
    <name type="scientific">Alteromonas naphthalenivorans</name>
    <dbReference type="NCBI Taxonomy" id="715451"/>
    <lineage>
        <taxon>Bacteria</taxon>
        <taxon>Pseudomonadati</taxon>
        <taxon>Pseudomonadota</taxon>
        <taxon>Gammaproteobacteria</taxon>
        <taxon>Alteromonadales</taxon>
        <taxon>Alteromonadaceae</taxon>
        <taxon>Alteromonas/Salinimonas group</taxon>
        <taxon>Alteromonas</taxon>
    </lineage>
</organism>
<keyword evidence="2" id="KW-1185">Reference proteome</keyword>
<name>F5Z418_ALTNA</name>
<accession>F5Z418</accession>
<proteinExistence type="predicted"/>
<dbReference type="eggNOG" id="ENOG502ZC4T">
    <property type="taxonomic scope" value="Bacteria"/>
</dbReference>
<dbReference type="AlphaFoldDB" id="F5Z418"/>
<dbReference type="RefSeq" id="WP_013783541.1">
    <property type="nucleotide sequence ID" value="NC_015554.1"/>
</dbReference>
<dbReference type="EMBL" id="CP002339">
    <property type="protein sequence ID" value="AEF02600.1"/>
    <property type="molecule type" value="Genomic_DNA"/>
</dbReference>
<dbReference type="HOGENOM" id="CLU_817984_0_0_6"/>
<dbReference type="KEGG" id="alt:ambt_05260"/>